<sequence>MVKYHEFTLIYTQNQIKTQTSLRNISFNLLIGAHILHAKKPECSTLNRSTIILHKIMLQTLKKVNSVAYELNSAS</sequence>
<evidence type="ECO:0000313" key="2">
    <source>
        <dbReference type="Proteomes" id="UP000276133"/>
    </source>
</evidence>
<keyword evidence="2" id="KW-1185">Reference proteome</keyword>
<name>A0A3M7Q3Y4_BRAPC</name>
<dbReference type="AlphaFoldDB" id="A0A3M7Q3Y4"/>
<evidence type="ECO:0000313" key="1">
    <source>
        <dbReference type="EMBL" id="RNA05973.1"/>
    </source>
</evidence>
<proteinExistence type="predicted"/>
<accession>A0A3M7Q3Y4</accession>
<organism evidence="1 2">
    <name type="scientific">Brachionus plicatilis</name>
    <name type="common">Marine rotifer</name>
    <name type="synonym">Brachionus muelleri</name>
    <dbReference type="NCBI Taxonomy" id="10195"/>
    <lineage>
        <taxon>Eukaryota</taxon>
        <taxon>Metazoa</taxon>
        <taxon>Spiralia</taxon>
        <taxon>Gnathifera</taxon>
        <taxon>Rotifera</taxon>
        <taxon>Eurotatoria</taxon>
        <taxon>Monogononta</taxon>
        <taxon>Pseudotrocha</taxon>
        <taxon>Ploima</taxon>
        <taxon>Brachionidae</taxon>
        <taxon>Brachionus</taxon>
    </lineage>
</organism>
<comment type="caution">
    <text evidence="1">The sequence shown here is derived from an EMBL/GenBank/DDBJ whole genome shotgun (WGS) entry which is preliminary data.</text>
</comment>
<dbReference type="EMBL" id="REGN01007549">
    <property type="protein sequence ID" value="RNA05973.1"/>
    <property type="molecule type" value="Genomic_DNA"/>
</dbReference>
<reference evidence="1 2" key="1">
    <citation type="journal article" date="2018" name="Sci. Rep.">
        <title>Genomic signatures of local adaptation to the degree of environmental predictability in rotifers.</title>
        <authorList>
            <person name="Franch-Gras L."/>
            <person name="Hahn C."/>
            <person name="Garcia-Roger E.M."/>
            <person name="Carmona M.J."/>
            <person name="Serra M."/>
            <person name="Gomez A."/>
        </authorList>
    </citation>
    <scope>NUCLEOTIDE SEQUENCE [LARGE SCALE GENOMIC DNA]</scope>
    <source>
        <strain evidence="1">HYR1</strain>
    </source>
</reference>
<gene>
    <name evidence="1" type="ORF">BpHYR1_052415</name>
</gene>
<protein>
    <submittedName>
        <fullName evidence="1">Uncharacterized protein</fullName>
    </submittedName>
</protein>
<dbReference type="Proteomes" id="UP000276133">
    <property type="component" value="Unassembled WGS sequence"/>
</dbReference>